<evidence type="ECO:0000313" key="3">
    <source>
        <dbReference type="EMBL" id="MBK9981308.1"/>
    </source>
</evidence>
<dbReference type="InterPro" id="IPR013783">
    <property type="entry name" value="Ig-like_fold"/>
</dbReference>
<dbReference type="Gene3D" id="2.60.40.10">
    <property type="entry name" value="Immunoglobulins"/>
    <property type="match status" value="1"/>
</dbReference>
<keyword evidence="1" id="KW-0732">Signal</keyword>
<dbReference type="NCBIfam" id="TIGR04183">
    <property type="entry name" value="Por_Secre_tail"/>
    <property type="match status" value="1"/>
</dbReference>
<evidence type="ECO:0000256" key="1">
    <source>
        <dbReference type="SAM" id="SignalP"/>
    </source>
</evidence>
<proteinExistence type="predicted"/>
<dbReference type="GO" id="GO:0008237">
    <property type="term" value="F:metallopeptidase activity"/>
    <property type="evidence" value="ECO:0007669"/>
    <property type="project" value="InterPro"/>
</dbReference>
<dbReference type="Pfam" id="PF18962">
    <property type="entry name" value="Por_Secre_tail"/>
    <property type="match status" value="1"/>
</dbReference>
<name>A0A9D7SSQ9_9BACT</name>
<dbReference type="InterPro" id="IPR026444">
    <property type="entry name" value="Secre_tail"/>
</dbReference>
<sequence length="503" mass="55532">MLRFLLAFSGFMLTTLVSAQYCGTPQQPLLDRVDELKQNLTSNDRSAQKYIPVTFHLVANAGGTGRVQEEDVLKQIANLNGQYGDQQAVFYIDHFNYFDNDAVYNTPASPAAITQMRLRRDNNALNLFITNQAESGNETPGVVLAYYEPNEDWVVSRRDQISSVSSTVAHEFGHFFSLPHPFSGWDCHPYTETEYTNPVNVNFTIACSNGSGSALIELQDGSNCNIAGDHICDTPPDYNLGLLYQSDCAANTKIKDKNNQLITPITNNYMSYYTDCGSYVFTTNQKTLINASFFSAQRAYIRTNVVPNTTPVTGPVTYISPINGEFTPGPSSIVLDWEDTPGANKYMILFAQNNSFTINPHKYFSTSSQLTIDIDLPAGATIYWKVWPYNESQTGAMYSATQTFKVGTGVGVNEIKEINAYTISPNPVSIHQESILTITSIKAFDAEMKISNSSGQIMSTQSLSIPSGTSQQTISTVDFVPGIYFVMLHSANGTLVERLMVSE</sequence>
<comment type="caution">
    <text evidence="3">The sequence shown here is derived from an EMBL/GenBank/DDBJ whole genome shotgun (WGS) entry which is preliminary data.</text>
</comment>
<dbReference type="Proteomes" id="UP000808337">
    <property type="component" value="Unassembled WGS sequence"/>
</dbReference>
<evidence type="ECO:0000259" key="2">
    <source>
        <dbReference type="Pfam" id="PF18962"/>
    </source>
</evidence>
<accession>A0A9D7SSQ9</accession>
<gene>
    <name evidence="3" type="ORF">IPP15_02600</name>
</gene>
<dbReference type="AlphaFoldDB" id="A0A9D7SSQ9"/>
<dbReference type="InterPro" id="IPR024079">
    <property type="entry name" value="MetalloPept_cat_dom_sf"/>
</dbReference>
<feature type="signal peptide" evidence="1">
    <location>
        <begin position="1"/>
        <end position="19"/>
    </location>
</feature>
<reference evidence="3 4" key="1">
    <citation type="submission" date="2020-10" db="EMBL/GenBank/DDBJ databases">
        <title>Connecting structure to function with the recovery of over 1000 high-quality activated sludge metagenome-assembled genomes encoding full-length rRNA genes using long-read sequencing.</title>
        <authorList>
            <person name="Singleton C.M."/>
            <person name="Petriglieri F."/>
            <person name="Kristensen J.M."/>
            <person name="Kirkegaard R.H."/>
            <person name="Michaelsen T.Y."/>
            <person name="Andersen M.H."/>
            <person name="Karst S.M."/>
            <person name="Dueholm M.S."/>
            <person name="Nielsen P.H."/>
            <person name="Albertsen M."/>
        </authorList>
    </citation>
    <scope>NUCLEOTIDE SEQUENCE [LARGE SCALE GENOMIC DNA]</scope>
    <source>
        <strain evidence="3">Ribe_18-Q3-R11-54_MAXAC.273</strain>
    </source>
</reference>
<dbReference type="EMBL" id="JADKGY010000001">
    <property type="protein sequence ID" value="MBK9981308.1"/>
    <property type="molecule type" value="Genomic_DNA"/>
</dbReference>
<feature type="chain" id="PRO_5038361331" evidence="1">
    <location>
        <begin position="20"/>
        <end position="503"/>
    </location>
</feature>
<dbReference type="SUPFAM" id="SSF55486">
    <property type="entry name" value="Metalloproteases ('zincins'), catalytic domain"/>
    <property type="match status" value="1"/>
</dbReference>
<organism evidence="3 4">
    <name type="scientific">Candidatus Opimibacter skivensis</name>
    <dbReference type="NCBI Taxonomy" id="2982028"/>
    <lineage>
        <taxon>Bacteria</taxon>
        <taxon>Pseudomonadati</taxon>
        <taxon>Bacteroidota</taxon>
        <taxon>Saprospiria</taxon>
        <taxon>Saprospirales</taxon>
        <taxon>Saprospiraceae</taxon>
        <taxon>Candidatus Opimibacter</taxon>
    </lineage>
</organism>
<evidence type="ECO:0000313" key="4">
    <source>
        <dbReference type="Proteomes" id="UP000808337"/>
    </source>
</evidence>
<dbReference type="Gene3D" id="3.40.390.10">
    <property type="entry name" value="Collagenase (Catalytic Domain)"/>
    <property type="match status" value="1"/>
</dbReference>
<protein>
    <submittedName>
        <fullName evidence="3">T9SS type A sorting domain-containing protein</fullName>
    </submittedName>
</protein>
<feature type="domain" description="Secretion system C-terminal sorting" evidence="2">
    <location>
        <begin position="424"/>
        <end position="501"/>
    </location>
</feature>